<gene>
    <name evidence="2" type="ORF">Sradi_0743100</name>
</gene>
<comment type="caution">
    <text evidence="2">The sequence shown here is derived from an EMBL/GenBank/DDBJ whole genome shotgun (WGS) entry which is preliminary data.</text>
</comment>
<dbReference type="EMBL" id="JACGWJ010000003">
    <property type="protein sequence ID" value="KAL0431171.1"/>
    <property type="molecule type" value="Genomic_DNA"/>
</dbReference>
<sequence>MTQGSVRFPSRIGRDMLENRRNNHLLSRETVSPRLIEARLDLDHLGRGGMPQPRPGGGRGGFDLD</sequence>
<organism evidence="2">
    <name type="scientific">Sesamum radiatum</name>
    <name type="common">Black benniseed</name>
    <dbReference type="NCBI Taxonomy" id="300843"/>
    <lineage>
        <taxon>Eukaryota</taxon>
        <taxon>Viridiplantae</taxon>
        <taxon>Streptophyta</taxon>
        <taxon>Embryophyta</taxon>
        <taxon>Tracheophyta</taxon>
        <taxon>Spermatophyta</taxon>
        <taxon>Magnoliopsida</taxon>
        <taxon>eudicotyledons</taxon>
        <taxon>Gunneridae</taxon>
        <taxon>Pentapetalae</taxon>
        <taxon>asterids</taxon>
        <taxon>lamiids</taxon>
        <taxon>Lamiales</taxon>
        <taxon>Pedaliaceae</taxon>
        <taxon>Sesamum</taxon>
    </lineage>
</organism>
<reference evidence="2" key="1">
    <citation type="submission" date="2020-06" db="EMBL/GenBank/DDBJ databases">
        <authorList>
            <person name="Li T."/>
            <person name="Hu X."/>
            <person name="Zhang T."/>
            <person name="Song X."/>
            <person name="Zhang H."/>
            <person name="Dai N."/>
            <person name="Sheng W."/>
            <person name="Hou X."/>
            <person name="Wei L."/>
        </authorList>
    </citation>
    <scope>NUCLEOTIDE SEQUENCE</scope>
    <source>
        <strain evidence="2">G02</strain>
        <tissue evidence="2">Leaf</tissue>
    </source>
</reference>
<feature type="region of interest" description="Disordered" evidence="1">
    <location>
        <begin position="43"/>
        <end position="65"/>
    </location>
</feature>
<protein>
    <submittedName>
        <fullName evidence="2">Uncharacterized protein</fullName>
    </submittedName>
</protein>
<dbReference type="AlphaFoldDB" id="A0AAW2VTJ4"/>
<accession>A0AAW2VTJ4</accession>
<name>A0AAW2VTJ4_SESRA</name>
<proteinExistence type="predicted"/>
<evidence type="ECO:0000313" key="2">
    <source>
        <dbReference type="EMBL" id="KAL0431171.1"/>
    </source>
</evidence>
<feature type="compositionally biased region" description="Gly residues" evidence="1">
    <location>
        <begin position="55"/>
        <end position="65"/>
    </location>
</feature>
<evidence type="ECO:0000256" key="1">
    <source>
        <dbReference type="SAM" id="MobiDB-lite"/>
    </source>
</evidence>
<reference evidence="2" key="2">
    <citation type="journal article" date="2024" name="Plant">
        <title>Genomic evolution and insights into agronomic trait innovations of Sesamum species.</title>
        <authorList>
            <person name="Miao H."/>
            <person name="Wang L."/>
            <person name="Qu L."/>
            <person name="Liu H."/>
            <person name="Sun Y."/>
            <person name="Le M."/>
            <person name="Wang Q."/>
            <person name="Wei S."/>
            <person name="Zheng Y."/>
            <person name="Lin W."/>
            <person name="Duan Y."/>
            <person name="Cao H."/>
            <person name="Xiong S."/>
            <person name="Wang X."/>
            <person name="Wei L."/>
            <person name="Li C."/>
            <person name="Ma Q."/>
            <person name="Ju M."/>
            <person name="Zhao R."/>
            <person name="Li G."/>
            <person name="Mu C."/>
            <person name="Tian Q."/>
            <person name="Mei H."/>
            <person name="Zhang T."/>
            <person name="Gao T."/>
            <person name="Zhang H."/>
        </authorList>
    </citation>
    <scope>NUCLEOTIDE SEQUENCE</scope>
    <source>
        <strain evidence="2">G02</strain>
    </source>
</reference>